<dbReference type="Pfam" id="PF05305">
    <property type="entry name" value="DUF732"/>
    <property type="match status" value="1"/>
</dbReference>
<dbReference type="KEGG" id="msei:MSEDJ_46050"/>
<organism evidence="2 3">
    <name type="scientific">Mycolicibacterium sediminis</name>
    <dbReference type="NCBI Taxonomy" id="1286180"/>
    <lineage>
        <taxon>Bacteria</taxon>
        <taxon>Bacillati</taxon>
        <taxon>Actinomycetota</taxon>
        <taxon>Actinomycetes</taxon>
        <taxon>Mycobacteriales</taxon>
        <taxon>Mycobacteriaceae</taxon>
        <taxon>Mycolicibacterium</taxon>
    </lineage>
</organism>
<sequence length="131" mass="13661">MRSGDRRFRGWDMFRSALTVAGVAVSVVTTGTALAPAAAADPIDFVMLLDDEGVYYESISDVIDLGKFTCRMLRSGAPVPAALSNVQSAGYAPYETGIIVYSAGANMCPDVLPDIESWAQSGNGGAATAAY</sequence>
<gene>
    <name evidence="2" type="ORF">MSEDJ_46050</name>
</gene>
<dbReference type="AlphaFoldDB" id="A0A7I7QVV5"/>
<dbReference type="InterPro" id="IPR007969">
    <property type="entry name" value="DUF732"/>
</dbReference>
<keyword evidence="3" id="KW-1185">Reference proteome</keyword>
<name>A0A7I7QVV5_9MYCO</name>
<feature type="domain" description="DUF732" evidence="1">
    <location>
        <begin position="44"/>
        <end position="110"/>
    </location>
</feature>
<protein>
    <recommendedName>
        <fullName evidence="1">DUF732 domain-containing protein</fullName>
    </recommendedName>
</protein>
<dbReference type="Proteomes" id="UP000467193">
    <property type="component" value="Chromosome"/>
</dbReference>
<evidence type="ECO:0000313" key="2">
    <source>
        <dbReference type="EMBL" id="BBY30509.1"/>
    </source>
</evidence>
<accession>A0A7I7QVV5</accession>
<reference evidence="2 3" key="1">
    <citation type="journal article" date="2019" name="Emerg. Microbes Infect.">
        <title>Comprehensive subspecies identification of 175 nontuberculous mycobacteria species based on 7547 genomic profiles.</title>
        <authorList>
            <person name="Matsumoto Y."/>
            <person name="Kinjo T."/>
            <person name="Motooka D."/>
            <person name="Nabeya D."/>
            <person name="Jung N."/>
            <person name="Uechi K."/>
            <person name="Horii T."/>
            <person name="Iida T."/>
            <person name="Fujita J."/>
            <person name="Nakamura S."/>
        </authorList>
    </citation>
    <scope>NUCLEOTIDE SEQUENCE [LARGE SCALE GENOMIC DNA]</scope>
    <source>
        <strain evidence="2 3">JCM 17899</strain>
    </source>
</reference>
<evidence type="ECO:0000313" key="3">
    <source>
        <dbReference type="Proteomes" id="UP000467193"/>
    </source>
</evidence>
<proteinExistence type="predicted"/>
<evidence type="ECO:0000259" key="1">
    <source>
        <dbReference type="Pfam" id="PF05305"/>
    </source>
</evidence>
<dbReference type="EMBL" id="AP022588">
    <property type="protein sequence ID" value="BBY30509.1"/>
    <property type="molecule type" value="Genomic_DNA"/>
</dbReference>